<dbReference type="Proteomes" id="UP001348369">
    <property type="component" value="Chromosome"/>
</dbReference>
<name>A0ACD4ZMY8_9ACTN</name>
<evidence type="ECO:0000313" key="1">
    <source>
        <dbReference type="EMBL" id="WSB99764.1"/>
    </source>
</evidence>
<accession>A0ACD4ZMY8</accession>
<protein>
    <submittedName>
        <fullName evidence="1">LCP family protein</fullName>
    </submittedName>
</protein>
<keyword evidence="2" id="KW-1185">Reference proteome</keyword>
<evidence type="ECO:0000313" key="2">
    <source>
        <dbReference type="Proteomes" id="UP001348369"/>
    </source>
</evidence>
<sequence>MGQSSVRREGARQDVPHAGELGWDDSLYDGDGPRQDGAPADGGNADGGGGDTTGKGRRGKNGHGNGGRSGAARRRSKRGPWRILRWVAAGLSLLLLGTAGAGYLYYRHLNSNIRSGERSNGASGLDKPVANSAGQTPLNILLIGSDSRADPENVKLGGSKDTAGNPPLADVQMLVHVSADRKNASVVSIPRDTRVDIPECKDADTGKTYPQTNAIINETLARGGPGCTLSTWEKLTGVYIDHWMTIDFAGVVKMADAIGGVDVCVKDNVWDRPLPGVPGGSGLKLTKGTRQIQGEQALQWLRTRHAFESDLGRAKAQHMYMNSMIRALKSQSVFTDTARLTGLAEAATKSLEVSEEIGTVKKLFDLAMQLKNVPTNRLTMTTMPTVQDPQDANHLIAAETDSRKLWSMLRDDVAFDSNGDKAEAAKKKPSAPATKDPAAAPADTGVIVRNGTGGTQSPVPRRAADIASTLNGKGFTLAKADSQQTPQETSSVSYPSADMEGDAQAVAKALGIPLTSVTKSTDVSGVTVVVGADWRSGSSFPKEAEPEAGGIPDTADALNGAKEDACMDVYAPYRF</sequence>
<dbReference type="EMBL" id="CP109109">
    <property type="protein sequence ID" value="WSB99764.1"/>
    <property type="molecule type" value="Genomic_DNA"/>
</dbReference>
<reference evidence="1" key="1">
    <citation type="submission" date="2022-10" db="EMBL/GenBank/DDBJ databases">
        <title>The complete genomes of actinobacterial strains from the NBC collection.</title>
        <authorList>
            <person name="Joergensen T.S."/>
            <person name="Alvarez Arevalo M."/>
            <person name="Sterndorff E.B."/>
            <person name="Faurdal D."/>
            <person name="Vuksanovic O."/>
            <person name="Mourched A.-S."/>
            <person name="Charusanti P."/>
            <person name="Shaw S."/>
            <person name="Blin K."/>
            <person name="Weber T."/>
        </authorList>
    </citation>
    <scope>NUCLEOTIDE SEQUENCE</scope>
    <source>
        <strain evidence="1">NBC 01771</strain>
    </source>
</reference>
<organism evidence="1 2">
    <name type="scientific">Streptomyces scopuliridis</name>
    <dbReference type="NCBI Taxonomy" id="452529"/>
    <lineage>
        <taxon>Bacteria</taxon>
        <taxon>Bacillati</taxon>
        <taxon>Actinomycetota</taxon>
        <taxon>Actinomycetes</taxon>
        <taxon>Kitasatosporales</taxon>
        <taxon>Streptomycetaceae</taxon>
        <taxon>Streptomyces</taxon>
    </lineage>
</organism>
<gene>
    <name evidence="1" type="ORF">OG835_24060</name>
</gene>
<proteinExistence type="predicted"/>